<dbReference type="AlphaFoldDB" id="A0A3M5P310"/>
<dbReference type="Gene3D" id="3.30.1240.10">
    <property type="match status" value="1"/>
</dbReference>
<name>A0A3M5P310_PSEVI</name>
<dbReference type="NCBIfam" id="TIGR01484">
    <property type="entry name" value="HAD-SF-IIB"/>
    <property type="match status" value="1"/>
</dbReference>
<comment type="caution">
    <text evidence="1">The sequence shown here is derived from an EMBL/GenBank/DDBJ whole genome shotgun (WGS) entry which is preliminary data.</text>
</comment>
<organism evidence="1 2">
    <name type="scientific">Pseudomonas viridiflava</name>
    <name type="common">Phytomonas viridiflava</name>
    <dbReference type="NCBI Taxonomy" id="33069"/>
    <lineage>
        <taxon>Bacteria</taxon>
        <taxon>Pseudomonadati</taxon>
        <taxon>Pseudomonadota</taxon>
        <taxon>Gammaproteobacteria</taxon>
        <taxon>Pseudomonadales</taxon>
        <taxon>Pseudomonadaceae</taxon>
        <taxon>Pseudomonas</taxon>
    </lineage>
</organism>
<dbReference type="SFLD" id="SFLDG01140">
    <property type="entry name" value="C2.B:_Phosphomannomutase_and_P"/>
    <property type="match status" value="1"/>
</dbReference>
<proteinExistence type="predicted"/>
<dbReference type="Pfam" id="PF08282">
    <property type="entry name" value="Hydrolase_3"/>
    <property type="match status" value="1"/>
</dbReference>
<protein>
    <submittedName>
        <fullName evidence="1">Cof protein/HAD-superfamily hydrolase</fullName>
    </submittedName>
</protein>
<dbReference type="InterPro" id="IPR023214">
    <property type="entry name" value="HAD_sf"/>
</dbReference>
<dbReference type="CDD" id="cd07516">
    <property type="entry name" value="HAD_Pase"/>
    <property type="match status" value="1"/>
</dbReference>
<dbReference type="GO" id="GO:0000287">
    <property type="term" value="F:magnesium ion binding"/>
    <property type="evidence" value="ECO:0007669"/>
    <property type="project" value="TreeGrafter"/>
</dbReference>
<sequence>MVVNGGTSMSEQVDLPVSELPVRFLLSDIDGTLLRPDHSLSQANIDAIHDLQQAGVQFTVASSRPPRAMRQVIEALNIELPTVAFNGGTITHADGSLLVAHRIDPEAVRTCLELFATQKVAVWVFADDDWLLLDLAGDYVDHERHALGYEPVQVSSFEPYLDRVDKIVAASQDFELLKSLESRLNPLIEGVALAARSQRYYLDVTALDANKGSALIALADYLGVDLAHTAAIGDGGNDVAMFHKAGLSIAMGQGEASVLSQADHVTGSNVEDGVAAAIRRYMLPG</sequence>
<dbReference type="SFLD" id="SFLDS00003">
    <property type="entry name" value="Haloacid_Dehalogenase"/>
    <property type="match status" value="1"/>
</dbReference>
<dbReference type="InterPro" id="IPR000150">
    <property type="entry name" value="Cof"/>
</dbReference>
<dbReference type="SUPFAM" id="SSF56784">
    <property type="entry name" value="HAD-like"/>
    <property type="match status" value="1"/>
</dbReference>
<dbReference type="PROSITE" id="PS01229">
    <property type="entry name" value="COF_2"/>
    <property type="match status" value="1"/>
</dbReference>
<reference evidence="1 2" key="1">
    <citation type="submission" date="2018-08" db="EMBL/GenBank/DDBJ databases">
        <title>Recombination of ecologically and evolutionarily significant loci maintains genetic cohesion in the Pseudomonas syringae species complex.</title>
        <authorList>
            <person name="Dillon M."/>
            <person name="Thakur S."/>
            <person name="Almeida R.N.D."/>
            <person name="Weir B.S."/>
            <person name="Guttman D.S."/>
        </authorList>
    </citation>
    <scope>NUCLEOTIDE SEQUENCE [LARGE SCALE GENOMIC DNA]</scope>
    <source>
        <strain evidence="1 2">ICMP 19473</strain>
    </source>
</reference>
<dbReference type="GO" id="GO:0005829">
    <property type="term" value="C:cytosol"/>
    <property type="evidence" value="ECO:0007669"/>
    <property type="project" value="TreeGrafter"/>
</dbReference>
<dbReference type="Gene3D" id="3.40.50.1000">
    <property type="entry name" value="HAD superfamily/HAD-like"/>
    <property type="match status" value="1"/>
</dbReference>
<evidence type="ECO:0000313" key="2">
    <source>
        <dbReference type="Proteomes" id="UP000273854"/>
    </source>
</evidence>
<dbReference type="PANTHER" id="PTHR10000">
    <property type="entry name" value="PHOSPHOSERINE PHOSPHATASE"/>
    <property type="match status" value="1"/>
</dbReference>
<dbReference type="InterPro" id="IPR006379">
    <property type="entry name" value="HAD-SF_hydro_IIB"/>
</dbReference>
<dbReference type="NCBIfam" id="TIGR00099">
    <property type="entry name" value="Cof-subfamily"/>
    <property type="match status" value="1"/>
</dbReference>
<dbReference type="Proteomes" id="UP000273854">
    <property type="component" value="Unassembled WGS sequence"/>
</dbReference>
<dbReference type="PANTHER" id="PTHR10000:SF8">
    <property type="entry name" value="HAD SUPERFAMILY HYDROLASE-LIKE, TYPE 3"/>
    <property type="match status" value="1"/>
</dbReference>
<dbReference type="EMBL" id="RBTP01000065">
    <property type="protein sequence ID" value="RMT78577.1"/>
    <property type="molecule type" value="Genomic_DNA"/>
</dbReference>
<gene>
    <name evidence="1" type="ORF">ALP40_02064</name>
</gene>
<keyword evidence="1" id="KW-0378">Hydrolase</keyword>
<dbReference type="InterPro" id="IPR036412">
    <property type="entry name" value="HAD-like_sf"/>
</dbReference>
<accession>A0A3M5P310</accession>
<dbReference type="GO" id="GO:0016791">
    <property type="term" value="F:phosphatase activity"/>
    <property type="evidence" value="ECO:0007669"/>
    <property type="project" value="TreeGrafter"/>
</dbReference>
<evidence type="ECO:0000313" key="1">
    <source>
        <dbReference type="EMBL" id="RMT78577.1"/>
    </source>
</evidence>